<evidence type="ECO:0000313" key="2">
    <source>
        <dbReference type="Proteomes" id="UP001592582"/>
    </source>
</evidence>
<proteinExistence type="predicted"/>
<organism evidence="1 2">
    <name type="scientific">Streptacidiphilus alkalitolerans</name>
    <dbReference type="NCBI Taxonomy" id="3342712"/>
    <lineage>
        <taxon>Bacteria</taxon>
        <taxon>Bacillati</taxon>
        <taxon>Actinomycetota</taxon>
        <taxon>Actinomycetes</taxon>
        <taxon>Kitasatosporales</taxon>
        <taxon>Streptomycetaceae</taxon>
        <taxon>Streptacidiphilus</taxon>
    </lineage>
</organism>
<dbReference type="Proteomes" id="UP001592582">
    <property type="component" value="Unassembled WGS sequence"/>
</dbReference>
<sequence>MPSPTTTRTHLRVLSNLLAKHAADLPDATLSDSSRQDAIRLLAWATSAAALAAAALSENDPDQATRYRRQVRDTLAEAHALAWYPGA</sequence>
<comment type="caution">
    <text evidence="1">The sequence shown here is derived from an EMBL/GenBank/DDBJ whole genome shotgun (WGS) entry which is preliminary data.</text>
</comment>
<evidence type="ECO:0000313" key="1">
    <source>
        <dbReference type="EMBL" id="MFC1414376.1"/>
    </source>
</evidence>
<dbReference type="EMBL" id="JBHEZX010000023">
    <property type="protein sequence ID" value="MFC1414376.1"/>
    <property type="molecule type" value="Genomic_DNA"/>
</dbReference>
<keyword evidence="2" id="KW-1185">Reference proteome</keyword>
<gene>
    <name evidence="1" type="ORF">ACEZDG_34445</name>
</gene>
<name>A0ABV6VKZ3_9ACTN</name>
<protein>
    <submittedName>
        <fullName evidence="1">Uncharacterized protein</fullName>
    </submittedName>
</protein>
<accession>A0ABV6VKZ3</accession>
<reference evidence="1 2" key="1">
    <citation type="submission" date="2024-09" db="EMBL/GenBank/DDBJ databases">
        <authorList>
            <person name="Lee S.D."/>
        </authorList>
    </citation>
    <scope>NUCLEOTIDE SEQUENCE [LARGE SCALE GENOMIC DNA]</scope>
    <source>
        <strain evidence="1 2">N1-1</strain>
    </source>
</reference>